<feature type="non-terminal residue" evidence="2">
    <location>
        <position position="417"/>
    </location>
</feature>
<proteinExistence type="predicted"/>
<comment type="caution">
    <text evidence="2">The sequence shown here is derived from an EMBL/GenBank/DDBJ whole genome shotgun (WGS) entry which is preliminary data.</text>
</comment>
<dbReference type="InterPro" id="IPR036691">
    <property type="entry name" value="Endo/exonu/phosph_ase_sf"/>
</dbReference>
<evidence type="ECO:0008006" key="4">
    <source>
        <dbReference type="Google" id="ProtNLM"/>
    </source>
</evidence>
<dbReference type="EMBL" id="CAJNIZ010029947">
    <property type="protein sequence ID" value="CAE7519918.1"/>
    <property type="molecule type" value="Genomic_DNA"/>
</dbReference>
<keyword evidence="3" id="KW-1185">Reference proteome</keyword>
<gene>
    <name evidence="2" type="ORF">SPIL2461_LOCUS13598</name>
</gene>
<feature type="region of interest" description="Disordered" evidence="1">
    <location>
        <begin position="1"/>
        <end position="24"/>
    </location>
</feature>
<organism evidence="2 3">
    <name type="scientific">Symbiodinium pilosum</name>
    <name type="common">Dinoflagellate</name>
    <dbReference type="NCBI Taxonomy" id="2952"/>
    <lineage>
        <taxon>Eukaryota</taxon>
        <taxon>Sar</taxon>
        <taxon>Alveolata</taxon>
        <taxon>Dinophyceae</taxon>
        <taxon>Suessiales</taxon>
        <taxon>Symbiodiniaceae</taxon>
        <taxon>Symbiodinium</taxon>
    </lineage>
</organism>
<dbReference type="Gene3D" id="3.60.10.10">
    <property type="entry name" value="Endonuclease/exonuclease/phosphatase"/>
    <property type="match status" value="1"/>
</dbReference>
<dbReference type="Proteomes" id="UP000649617">
    <property type="component" value="Unassembled WGS sequence"/>
</dbReference>
<dbReference type="AlphaFoldDB" id="A0A812TCX2"/>
<evidence type="ECO:0000313" key="3">
    <source>
        <dbReference type="Proteomes" id="UP000649617"/>
    </source>
</evidence>
<dbReference type="SUPFAM" id="SSF56219">
    <property type="entry name" value="DNase I-like"/>
    <property type="match status" value="1"/>
</dbReference>
<dbReference type="OrthoDB" id="415157at2759"/>
<sequence>MADAIAKAARKDTQHARPPSSYMHVEGAKRGELDWLWMVLHTGVNPSWPLVDEQGSSAPCGFGHATIGASDLCPADFGPAGRGVRSTSRSVTIDTELPCSVVVKMATYNALTLKGQTQMAAVEEQFWRLGLHVVGLQEGCADMRPVVNGYHYHKFCGPAPGGQLGCQLWVAKFCGGPGCEGLKHDAKAFSIVHADPRIVAVAGRHHGMRVTYVAAHAPTVAATDDTAHEWWWQLRDVMRKAPRGHVPCLMVDANARFDCSVDGGKCSRESAVGRNAGLFCDFLEDCSMRPTNVVDCFGNPVCSWISPQGRPDCIDYVCVPVEWQPSLVTLGVPDDFVDETSGYDHSPVCASVTVLPHIRTEPRADRYNVDEMRTQEGRQQMAQILCSLPRTPWHVDVDSHLDLINTHIQQAIAKVFP</sequence>
<protein>
    <recommendedName>
        <fullName evidence="4">Endonuclease/exonuclease/phosphatase domain-containing protein</fullName>
    </recommendedName>
</protein>
<evidence type="ECO:0000256" key="1">
    <source>
        <dbReference type="SAM" id="MobiDB-lite"/>
    </source>
</evidence>
<name>A0A812TCX2_SYMPI</name>
<reference evidence="2" key="1">
    <citation type="submission" date="2021-02" db="EMBL/GenBank/DDBJ databases">
        <authorList>
            <person name="Dougan E. K."/>
            <person name="Rhodes N."/>
            <person name="Thang M."/>
            <person name="Chan C."/>
        </authorList>
    </citation>
    <scope>NUCLEOTIDE SEQUENCE</scope>
</reference>
<accession>A0A812TCX2</accession>
<evidence type="ECO:0000313" key="2">
    <source>
        <dbReference type="EMBL" id="CAE7519918.1"/>
    </source>
</evidence>